<dbReference type="InterPro" id="IPR027843">
    <property type="entry name" value="DUF4440"/>
</dbReference>
<dbReference type="Proteomes" id="UP001209885">
    <property type="component" value="Unassembled WGS sequence"/>
</dbReference>
<evidence type="ECO:0000313" key="2">
    <source>
        <dbReference type="EMBL" id="MCX2744963.1"/>
    </source>
</evidence>
<protein>
    <submittedName>
        <fullName evidence="2">Nuclear transport factor 2 family protein</fullName>
    </submittedName>
</protein>
<feature type="domain" description="DUF4440" evidence="1">
    <location>
        <begin position="37"/>
        <end position="139"/>
    </location>
</feature>
<organism evidence="2 3">
    <name type="scientific">Mangrovivirga halotolerans</name>
    <dbReference type="NCBI Taxonomy" id="2993936"/>
    <lineage>
        <taxon>Bacteria</taxon>
        <taxon>Pseudomonadati</taxon>
        <taxon>Bacteroidota</taxon>
        <taxon>Cytophagia</taxon>
        <taxon>Cytophagales</taxon>
        <taxon>Mangrovivirgaceae</taxon>
        <taxon>Mangrovivirga</taxon>
    </lineage>
</organism>
<evidence type="ECO:0000313" key="3">
    <source>
        <dbReference type="Proteomes" id="UP001209885"/>
    </source>
</evidence>
<dbReference type="Pfam" id="PF14534">
    <property type="entry name" value="DUF4440"/>
    <property type="match status" value="1"/>
</dbReference>
<evidence type="ECO:0000259" key="1">
    <source>
        <dbReference type="Pfam" id="PF14534"/>
    </source>
</evidence>
<proteinExistence type="predicted"/>
<sequence>MRSDFLFFIILFNLNLYLSAQSGNIQDRKEIMMILADQTIAWNEGDITKFMDGYWKSDSLVFIGSNGVTRGWQKTLDNYKSSYPDKSTMGILKFEVVDLYPIGENTYFMIGKWHLTRMKGNVGGHFTLVWKMINGQWKIVSDHSS</sequence>
<comment type="caution">
    <text evidence="2">The sequence shown here is derived from an EMBL/GenBank/DDBJ whole genome shotgun (WGS) entry which is preliminary data.</text>
</comment>
<reference evidence="2 3" key="1">
    <citation type="submission" date="2022-11" db="EMBL/GenBank/DDBJ databases">
        <title>The characterization of three novel Bacteroidetes species and genomic analysis of their roles in tidal elemental geochemical cycles.</title>
        <authorList>
            <person name="Ma K."/>
        </authorList>
    </citation>
    <scope>NUCLEOTIDE SEQUENCE [LARGE SCALE GENOMIC DNA]</scope>
    <source>
        <strain evidence="2 3">M17</strain>
    </source>
</reference>
<dbReference type="SUPFAM" id="SSF54427">
    <property type="entry name" value="NTF2-like"/>
    <property type="match status" value="1"/>
</dbReference>
<name>A0ABT3RTP6_9BACT</name>
<accession>A0ABT3RTP6</accession>
<gene>
    <name evidence="2" type="ORF">OO013_13860</name>
</gene>
<dbReference type="RefSeq" id="WP_266057515.1">
    <property type="nucleotide sequence ID" value="NZ_JAPFQN010000007.1"/>
</dbReference>
<dbReference type="InterPro" id="IPR032710">
    <property type="entry name" value="NTF2-like_dom_sf"/>
</dbReference>
<dbReference type="Gene3D" id="3.10.450.50">
    <property type="match status" value="1"/>
</dbReference>
<dbReference type="EMBL" id="JAPFQN010000007">
    <property type="protein sequence ID" value="MCX2744963.1"/>
    <property type="molecule type" value="Genomic_DNA"/>
</dbReference>
<keyword evidence="3" id="KW-1185">Reference proteome</keyword>